<organism evidence="2">
    <name type="scientific">hydrothermal vent metagenome</name>
    <dbReference type="NCBI Taxonomy" id="652676"/>
    <lineage>
        <taxon>unclassified sequences</taxon>
        <taxon>metagenomes</taxon>
        <taxon>ecological metagenomes</taxon>
    </lineage>
</organism>
<gene>
    <name evidence="2" type="ORF">MNBD_GAMMA19-2110</name>
</gene>
<reference evidence="2" key="1">
    <citation type="submission" date="2018-06" db="EMBL/GenBank/DDBJ databases">
        <authorList>
            <person name="Zhirakovskaya E."/>
        </authorList>
    </citation>
    <scope>NUCLEOTIDE SEQUENCE</scope>
</reference>
<dbReference type="SUPFAM" id="SSF48179">
    <property type="entry name" value="6-phosphogluconate dehydrogenase C-terminal domain-like"/>
    <property type="match status" value="1"/>
</dbReference>
<dbReference type="EC" id="1.1.1.94" evidence="2"/>
<dbReference type="InterPro" id="IPR008927">
    <property type="entry name" value="6-PGluconate_DH-like_C_sf"/>
</dbReference>
<feature type="domain" description="Glycerol-3-phosphate dehydrogenase NAD-dependent C-terminal" evidence="1">
    <location>
        <begin position="1"/>
        <end position="42"/>
    </location>
</feature>
<accession>A0A3B1AYT4</accession>
<dbReference type="InterPro" id="IPR013328">
    <property type="entry name" value="6PGD_dom2"/>
</dbReference>
<evidence type="ECO:0000259" key="1">
    <source>
        <dbReference type="Pfam" id="PF07479"/>
    </source>
</evidence>
<name>A0A3B1AYT4_9ZZZZ</name>
<dbReference type="AlphaFoldDB" id="A0A3B1AYT4"/>
<dbReference type="Pfam" id="PF07479">
    <property type="entry name" value="NAD_Gly3P_dh_C"/>
    <property type="match status" value="1"/>
</dbReference>
<dbReference type="GO" id="GO:0006072">
    <property type="term" value="P:glycerol-3-phosphate metabolic process"/>
    <property type="evidence" value="ECO:0007669"/>
    <property type="project" value="InterPro"/>
</dbReference>
<proteinExistence type="predicted"/>
<dbReference type="GO" id="GO:0005975">
    <property type="term" value="P:carbohydrate metabolic process"/>
    <property type="evidence" value="ECO:0007669"/>
    <property type="project" value="InterPro"/>
</dbReference>
<evidence type="ECO:0000313" key="2">
    <source>
        <dbReference type="EMBL" id="VAX04863.1"/>
    </source>
</evidence>
<dbReference type="EMBL" id="UOFV01000500">
    <property type="protein sequence ID" value="VAX04863.1"/>
    <property type="molecule type" value="Genomic_DNA"/>
</dbReference>
<protein>
    <submittedName>
        <fullName evidence="2">Glycerol-3-phosphate dehydrogenase [NAD(P)+]</fullName>
        <ecNumber evidence="2">1.1.1.94</ecNumber>
    </submittedName>
</protein>
<dbReference type="InterPro" id="IPR006109">
    <property type="entry name" value="G3P_DH_NAD-dep_C"/>
</dbReference>
<dbReference type="GO" id="GO:0047952">
    <property type="term" value="F:glycerol-3-phosphate dehydrogenase [NAD(P)+] activity"/>
    <property type="evidence" value="ECO:0007669"/>
    <property type="project" value="UniProtKB-EC"/>
</dbReference>
<dbReference type="Gene3D" id="1.10.1040.10">
    <property type="entry name" value="N-(1-d-carboxylethyl)-l-norvaline Dehydrogenase, domain 2"/>
    <property type="match status" value="1"/>
</dbReference>
<keyword evidence="2" id="KW-0560">Oxidoreductase</keyword>
<sequence>MEGVQTAREVHDLALSQGVDMPITEQVYAVLYEARKPKDAVQALLNRDQKAELS</sequence>